<dbReference type="GeneID" id="5470625"/>
<organism evidence="1 2">
    <name type="scientific">Chlorovirus heliozoae</name>
    <dbReference type="NCBI Taxonomy" id="322019"/>
    <lineage>
        <taxon>Viruses</taxon>
        <taxon>Varidnaviria</taxon>
        <taxon>Bamfordvirae</taxon>
        <taxon>Nucleocytoviricota</taxon>
        <taxon>Megaviricetes</taxon>
        <taxon>Algavirales</taxon>
        <taxon>Phycodnaviridae</taxon>
        <taxon>Chlorovirus</taxon>
    </lineage>
</organism>
<sequence length="162" mass="17703">MSFCFCSTFFASSRALSAFTLPSLAIASRFSFFMSSIACLNNAFSFIVSSGRSFRSFWYFSLTALGFFWSTPVKTALQLPGILGLFCLGDTRRAEGASLDALATCCLRVPIALFKAATYSARPFRTAPSLRFLYSRSTLPVVFPGMSTSGGTLDNDENFLPF</sequence>
<dbReference type="Proteomes" id="UP000202420">
    <property type="component" value="Segment"/>
</dbReference>
<gene>
    <name evidence="1" type="primary">z796R</name>
    <name evidence="1" type="ORF">ATCV1_z796R</name>
</gene>
<evidence type="ECO:0000313" key="1">
    <source>
        <dbReference type="EMBL" id="ABT16930.1"/>
    </source>
</evidence>
<accession>A7KA56</accession>
<reference evidence="1 2" key="1">
    <citation type="submission" date="2006-09" db="EMBL/GenBank/DDBJ databases">
        <title>Sequence and annotation of the 288-kb ATCV-1 virus that infects an endosymbiotic Chlorella strain of the heliozoon Acanthocystis turfacea.</title>
        <authorList>
            <person name="Fitzgerald L.A."/>
            <person name="Graves M.V."/>
            <person name="Li X."/>
            <person name="Pfitzner A.J.P."/>
            <person name="Hartigan J."/>
            <person name="Van Etten J.L."/>
        </authorList>
    </citation>
    <scope>NUCLEOTIDE SEQUENCE [LARGE SCALE GENOMIC DNA]</scope>
    <source>
        <strain evidence="1 2">ATCV-1</strain>
    </source>
</reference>
<protein>
    <submittedName>
        <fullName evidence="1">Uncharacterized protein z796R</fullName>
    </submittedName>
</protein>
<dbReference type="RefSeq" id="YP_001427277.1">
    <property type="nucleotide sequence ID" value="NC_008724.1"/>
</dbReference>
<dbReference type="KEGG" id="vg:5470625"/>
<keyword evidence="2" id="KW-1185">Reference proteome</keyword>
<dbReference type="EMBL" id="EF101928">
    <property type="protein sequence ID" value="ABT16930.1"/>
    <property type="molecule type" value="Genomic_DNA"/>
</dbReference>
<evidence type="ECO:0000313" key="2">
    <source>
        <dbReference type="Proteomes" id="UP000202420"/>
    </source>
</evidence>
<name>A7KA56_9PHYC</name>
<proteinExistence type="predicted"/>